<dbReference type="AlphaFoldDB" id="A0AAC8TJB7"/>
<evidence type="ECO:0000313" key="2">
    <source>
        <dbReference type="EMBL" id="AKJ08262.1"/>
    </source>
</evidence>
<reference evidence="2 4" key="1">
    <citation type="submission" date="2015-05" db="EMBL/GenBank/DDBJ databases">
        <title>Genome assembly of Archangium gephyra DSM 2261.</title>
        <authorList>
            <person name="Sharma G."/>
            <person name="Subramanian S."/>
        </authorList>
    </citation>
    <scope>NUCLEOTIDE SEQUENCE [LARGE SCALE GENOMIC DNA]</scope>
    <source>
        <strain evidence="2 4">DSM 2261</strain>
    </source>
</reference>
<evidence type="ECO:0000313" key="4">
    <source>
        <dbReference type="Proteomes" id="UP000035579"/>
    </source>
</evidence>
<sequence>MNRRQRSAVSVASLSLLLSMGCGGSPESEPANLEDTQAFPLTAELYGLSCDTIQTLKSTRYPPAVGSNYVDTYWVYPGCGPVNGGWWVTFEVTMVACWSGDGTSCPKFEVLDGTGAVLKTYTSSSATDYVRISAPTPDTIFGIRFTQPTWLPSTSATSVKFNITTQ</sequence>
<evidence type="ECO:0008006" key="6">
    <source>
        <dbReference type="Google" id="ProtNLM"/>
    </source>
</evidence>
<gene>
    <name evidence="2" type="ORF">AA314_09888</name>
    <name evidence="3" type="ORF">ATI61_1331</name>
</gene>
<protein>
    <recommendedName>
        <fullName evidence="6">Lipoprotein</fullName>
    </recommendedName>
</protein>
<reference evidence="3 5" key="2">
    <citation type="submission" date="2018-08" db="EMBL/GenBank/DDBJ databases">
        <title>Genomic Encyclopedia of Archaeal and Bacterial Type Strains, Phase II (KMG-II): from individual species to whole genera.</title>
        <authorList>
            <person name="Goeker M."/>
        </authorList>
    </citation>
    <scope>NUCLEOTIDE SEQUENCE [LARGE SCALE GENOMIC DNA]</scope>
    <source>
        <strain evidence="3 5">DSM 2261</strain>
    </source>
</reference>
<dbReference type="EMBL" id="QUMU01000033">
    <property type="protein sequence ID" value="REG14209.1"/>
    <property type="molecule type" value="Genomic_DNA"/>
</dbReference>
<dbReference type="EMBL" id="CP011509">
    <property type="protein sequence ID" value="AKJ08262.1"/>
    <property type="molecule type" value="Genomic_DNA"/>
</dbReference>
<organism evidence="2 4">
    <name type="scientific">Archangium gephyra</name>
    <dbReference type="NCBI Taxonomy" id="48"/>
    <lineage>
        <taxon>Bacteria</taxon>
        <taxon>Pseudomonadati</taxon>
        <taxon>Myxococcota</taxon>
        <taxon>Myxococcia</taxon>
        <taxon>Myxococcales</taxon>
        <taxon>Cystobacterineae</taxon>
        <taxon>Archangiaceae</taxon>
        <taxon>Archangium</taxon>
    </lineage>
</organism>
<dbReference type="PROSITE" id="PS51257">
    <property type="entry name" value="PROKAR_LIPOPROTEIN"/>
    <property type="match status" value="1"/>
</dbReference>
<name>A0AAC8TJB7_9BACT</name>
<accession>A0AAC8TJB7</accession>
<feature type="signal peptide" evidence="1">
    <location>
        <begin position="1"/>
        <end position="24"/>
    </location>
</feature>
<evidence type="ECO:0000256" key="1">
    <source>
        <dbReference type="SAM" id="SignalP"/>
    </source>
</evidence>
<proteinExistence type="predicted"/>
<dbReference type="Proteomes" id="UP000256345">
    <property type="component" value="Unassembled WGS sequence"/>
</dbReference>
<feature type="chain" id="PRO_5041901550" description="Lipoprotein" evidence="1">
    <location>
        <begin position="25"/>
        <end position="166"/>
    </location>
</feature>
<dbReference type="RefSeq" id="WP_047861067.1">
    <property type="nucleotide sequence ID" value="NZ_CP011509.1"/>
</dbReference>
<keyword evidence="1" id="KW-0732">Signal</keyword>
<keyword evidence="5" id="KW-1185">Reference proteome</keyword>
<dbReference type="KEGG" id="age:AA314_09888"/>
<evidence type="ECO:0000313" key="3">
    <source>
        <dbReference type="EMBL" id="REG14209.1"/>
    </source>
</evidence>
<evidence type="ECO:0000313" key="5">
    <source>
        <dbReference type="Proteomes" id="UP000256345"/>
    </source>
</evidence>
<dbReference type="Proteomes" id="UP000035579">
    <property type="component" value="Chromosome"/>
</dbReference>